<dbReference type="GO" id="GO:0019441">
    <property type="term" value="P:L-tryptophan catabolic process to kynurenine"/>
    <property type="evidence" value="ECO:0007669"/>
    <property type="project" value="InterPro"/>
</dbReference>
<feature type="compositionally biased region" description="Low complexity" evidence="5">
    <location>
        <begin position="370"/>
        <end position="389"/>
    </location>
</feature>
<evidence type="ECO:0000256" key="2">
    <source>
        <dbReference type="ARBA" id="ARBA00022723"/>
    </source>
</evidence>
<sequence length="549" mass="61231">MFRIVSIIPFPRDSEENEQDRVLISLITLPPSLPSLPPPSESLLLVSERTNYLIYELEDTTTLAAHDFDVDTRTGFMPPQQPSLRLPSDWEPWEDILDRAIASKLQLGCKVRLTEEERETSERWRARVRELSILPTTELKKSEVLLRRAHLVLAWLLHFYIHTLPTNSPIVIPAPITLPLLQVSRDLQLPPVITYSDDVLYNWRFTNGQEMDEYGNDILPSPSNISAHTLFTGTSDEAEFYLSSARMELKGVEALELMRSMMDEMFVGDDIATRRITEYLHELAEIIKELGEMLMKVKEGCKPEVFYHEIRPWFRGEDSSSEGGGKWVFEGLEMDESLSRPTELSGPSAGQSALVHALDVFLGVDQFSHSATSPSPSASSTDAGPSGAPQSQNGSAKQPRSTFLKRMQGYMPRHHRAFLNHLANTPRPLRDFVLTKFQEGGASGEEQKSGGDSDGQKVLEAYNAAVQALKVFRDKHMIIVALYIIGPARRTPAGSVPSTGSSGTQASKEKEAKREPLKGTGGTDLVKFLKSVRDQTKDALLLSDEVSRA</sequence>
<feature type="compositionally biased region" description="Polar residues" evidence="5">
    <location>
        <begin position="390"/>
        <end position="400"/>
    </location>
</feature>
<accession>A0A9W8MG85</accession>
<dbReference type="Pfam" id="PF01231">
    <property type="entry name" value="IDO"/>
    <property type="match status" value="1"/>
</dbReference>
<proteinExistence type="inferred from homology"/>
<dbReference type="PANTHER" id="PTHR28657">
    <property type="entry name" value="INDOLEAMINE 2,3-DIOXYGENASE"/>
    <property type="match status" value="1"/>
</dbReference>
<feature type="region of interest" description="Disordered" evidence="5">
    <location>
        <begin position="369"/>
        <end position="400"/>
    </location>
</feature>
<dbReference type="InterPro" id="IPR000898">
    <property type="entry name" value="Indolamine_dOase"/>
</dbReference>
<feature type="non-terminal residue" evidence="6">
    <location>
        <position position="1"/>
    </location>
</feature>
<dbReference type="GO" id="GO:0020037">
    <property type="term" value="F:heme binding"/>
    <property type="evidence" value="ECO:0007669"/>
    <property type="project" value="InterPro"/>
</dbReference>
<protein>
    <recommendedName>
        <fullName evidence="8">Indoleamine 2,3-dioxygenase</fullName>
    </recommendedName>
</protein>
<keyword evidence="2 4" id="KW-0479">Metal-binding</keyword>
<gene>
    <name evidence="6" type="ORF">H1R20_g8414</name>
</gene>
<evidence type="ECO:0000313" key="6">
    <source>
        <dbReference type="EMBL" id="KAJ2928687.1"/>
    </source>
</evidence>
<dbReference type="GO" id="GO:0033754">
    <property type="term" value="F:indoleamine 2,3-dioxygenase activity"/>
    <property type="evidence" value="ECO:0007669"/>
    <property type="project" value="TreeGrafter"/>
</dbReference>
<evidence type="ECO:0000256" key="5">
    <source>
        <dbReference type="SAM" id="MobiDB-lite"/>
    </source>
</evidence>
<dbReference type="AlphaFoldDB" id="A0A9W8MG85"/>
<dbReference type="Gene3D" id="1.20.58.480">
    <property type="match status" value="1"/>
</dbReference>
<comment type="similarity">
    <text evidence="1">Belongs to the indoleamine 2,3-dioxygenase family.</text>
</comment>
<dbReference type="GO" id="GO:0034354">
    <property type="term" value="P:'de novo' NAD+ biosynthetic process from L-tryptophan"/>
    <property type="evidence" value="ECO:0007669"/>
    <property type="project" value="TreeGrafter"/>
</dbReference>
<reference evidence="6" key="1">
    <citation type="submission" date="2022-06" db="EMBL/GenBank/DDBJ databases">
        <title>Genome Sequence of Candolleomyces eurysporus.</title>
        <authorList>
            <person name="Buettner E."/>
        </authorList>
    </citation>
    <scope>NUCLEOTIDE SEQUENCE</scope>
    <source>
        <strain evidence="6">VTCC 930004</strain>
    </source>
</reference>
<evidence type="ECO:0000256" key="3">
    <source>
        <dbReference type="ARBA" id="ARBA00023004"/>
    </source>
</evidence>
<keyword evidence="7" id="KW-1185">Reference proteome</keyword>
<keyword evidence="3 4" id="KW-0408">Iron</keyword>
<dbReference type="SUPFAM" id="SSF140959">
    <property type="entry name" value="Indolic compounds 2,3-dioxygenase-like"/>
    <property type="match status" value="1"/>
</dbReference>
<feature type="compositionally biased region" description="Basic and acidic residues" evidence="5">
    <location>
        <begin position="507"/>
        <end position="517"/>
    </location>
</feature>
<dbReference type="GO" id="GO:0005737">
    <property type="term" value="C:cytoplasm"/>
    <property type="evidence" value="ECO:0007669"/>
    <property type="project" value="TreeGrafter"/>
</dbReference>
<evidence type="ECO:0000313" key="7">
    <source>
        <dbReference type="Proteomes" id="UP001140091"/>
    </source>
</evidence>
<dbReference type="Proteomes" id="UP001140091">
    <property type="component" value="Unassembled WGS sequence"/>
</dbReference>
<evidence type="ECO:0008006" key="8">
    <source>
        <dbReference type="Google" id="ProtNLM"/>
    </source>
</evidence>
<feature type="region of interest" description="Disordered" evidence="5">
    <location>
        <begin position="491"/>
        <end position="522"/>
    </location>
</feature>
<feature type="binding site" description="proximal binding residue" evidence="4">
    <location>
        <position position="476"/>
    </location>
    <ligand>
        <name>heme b</name>
        <dbReference type="ChEBI" id="CHEBI:60344"/>
    </ligand>
    <ligandPart>
        <name>Fe</name>
        <dbReference type="ChEBI" id="CHEBI:18248"/>
    </ligandPart>
</feature>
<dbReference type="EMBL" id="JANBPK010000920">
    <property type="protein sequence ID" value="KAJ2928687.1"/>
    <property type="molecule type" value="Genomic_DNA"/>
</dbReference>
<dbReference type="InterPro" id="IPR037217">
    <property type="entry name" value="Trp/Indoleamine_2_3_dOase-like"/>
</dbReference>
<dbReference type="GO" id="GO:0046872">
    <property type="term" value="F:metal ion binding"/>
    <property type="evidence" value="ECO:0007669"/>
    <property type="project" value="UniProtKB-KW"/>
</dbReference>
<name>A0A9W8MG85_9AGAR</name>
<comment type="caution">
    <text evidence="6">The sequence shown here is derived from an EMBL/GenBank/DDBJ whole genome shotgun (WGS) entry which is preliminary data.</text>
</comment>
<dbReference type="PANTHER" id="PTHR28657:SF5">
    <property type="entry name" value="INDOLEAMINE 2,3-DIOXYGENASE"/>
    <property type="match status" value="1"/>
</dbReference>
<dbReference type="OrthoDB" id="540174at2759"/>
<evidence type="ECO:0000256" key="1">
    <source>
        <dbReference type="ARBA" id="ARBA00007119"/>
    </source>
</evidence>
<organism evidence="6 7">
    <name type="scientific">Candolleomyces eurysporus</name>
    <dbReference type="NCBI Taxonomy" id="2828524"/>
    <lineage>
        <taxon>Eukaryota</taxon>
        <taxon>Fungi</taxon>
        <taxon>Dikarya</taxon>
        <taxon>Basidiomycota</taxon>
        <taxon>Agaricomycotina</taxon>
        <taxon>Agaricomycetes</taxon>
        <taxon>Agaricomycetidae</taxon>
        <taxon>Agaricales</taxon>
        <taxon>Agaricineae</taxon>
        <taxon>Psathyrellaceae</taxon>
        <taxon>Candolleomyces</taxon>
    </lineage>
</organism>
<evidence type="ECO:0000256" key="4">
    <source>
        <dbReference type="PIRSR" id="PIRSR600898-1"/>
    </source>
</evidence>
<keyword evidence="4" id="KW-0349">Heme</keyword>
<feature type="compositionally biased region" description="Polar residues" evidence="5">
    <location>
        <begin position="496"/>
        <end position="506"/>
    </location>
</feature>